<accession>A0A919CSI8</accession>
<evidence type="ECO:0000256" key="1">
    <source>
        <dbReference type="ARBA" id="ARBA00010928"/>
    </source>
</evidence>
<name>A0A919CSI8_9PROT</name>
<dbReference type="InterPro" id="IPR036291">
    <property type="entry name" value="NAD(P)-bd_dom_sf"/>
</dbReference>
<keyword evidence="2" id="KW-0560">Oxidoreductase</keyword>
<dbReference type="InterPro" id="IPR030827">
    <property type="entry name" value="Myo_inos_IolG"/>
</dbReference>
<protein>
    <submittedName>
        <fullName evidence="5">Inositol 2-dehydrogenase</fullName>
    </submittedName>
</protein>
<comment type="caution">
    <text evidence="5">The sequence shown here is derived from an EMBL/GenBank/DDBJ whole genome shotgun (WGS) entry which is preliminary data.</text>
</comment>
<dbReference type="InterPro" id="IPR000683">
    <property type="entry name" value="Gfo/Idh/MocA-like_OxRdtase_N"/>
</dbReference>
<dbReference type="InterPro" id="IPR055170">
    <property type="entry name" value="GFO_IDH_MocA-like_dom"/>
</dbReference>
<evidence type="ECO:0000259" key="4">
    <source>
        <dbReference type="Pfam" id="PF22725"/>
    </source>
</evidence>
<dbReference type="AlphaFoldDB" id="A0A919CSI8"/>
<evidence type="ECO:0000313" key="5">
    <source>
        <dbReference type="EMBL" id="GHD58093.1"/>
    </source>
</evidence>
<sequence>MLAFALLGAGRIGRLHAANIAAHPNARLAAVADAVPAAAEEVAARHGARTASVEDALASAEVDAVLIATSTDTHAPLIEAAAAAGKAILCEKPIDLDIARATAAVRAARAAGVALAVGFNRRFDASFASLKARLDAGAIGAPEIVAIASRDPAPPPLSYVEVSGGLFRDMMIHDLDMARWLLGEEPVEVHAMGSALVDPAIAAAGDVDTAVVTLRTASGRLAQISNSRRAAYGYDQRIEVHGSGGMLRAENLRPTTVELATADGFVRDPVLHFFLERYGPAYRAELDAFVTAVAAGSPPAPTGEDGLAALRLADAAQASLASRAPVSLADRTDGR</sequence>
<dbReference type="PANTHER" id="PTHR42840:SF3">
    <property type="entry name" value="BINDING ROSSMANN FOLD OXIDOREDUCTASE, PUTATIVE (AFU_ORTHOLOGUE AFUA_2G10240)-RELATED"/>
    <property type="match status" value="1"/>
</dbReference>
<dbReference type="SUPFAM" id="SSF51735">
    <property type="entry name" value="NAD(P)-binding Rossmann-fold domains"/>
    <property type="match status" value="1"/>
</dbReference>
<reference evidence="5" key="1">
    <citation type="journal article" date="2014" name="Int. J. Syst. Evol. Microbiol.">
        <title>Complete genome sequence of Corynebacterium casei LMG S-19264T (=DSM 44701T), isolated from a smear-ripened cheese.</title>
        <authorList>
            <consortium name="US DOE Joint Genome Institute (JGI-PGF)"/>
            <person name="Walter F."/>
            <person name="Albersmeier A."/>
            <person name="Kalinowski J."/>
            <person name="Ruckert C."/>
        </authorList>
    </citation>
    <scope>NUCLEOTIDE SEQUENCE</scope>
    <source>
        <strain evidence="5">KCTC 42651</strain>
    </source>
</reference>
<feature type="domain" description="GFO/IDH/MocA-like oxidoreductase" evidence="4">
    <location>
        <begin position="127"/>
        <end position="248"/>
    </location>
</feature>
<dbReference type="Pfam" id="PF01408">
    <property type="entry name" value="GFO_IDH_MocA"/>
    <property type="match status" value="1"/>
</dbReference>
<gene>
    <name evidence="5" type="ORF">GCM10017083_40530</name>
</gene>
<dbReference type="GO" id="GO:0000166">
    <property type="term" value="F:nucleotide binding"/>
    <property type="evidence" value="ECO:0007669"/>
    <property type="project" value="InterPro"/>
</dbReference>
<evidence type="ECO:0000256" key="2">
    <source>
        <dbReference type="ARBA" id="ARBA00023002"/>
    </source>
</evidence>
<evidence type="ECO:0000259" key="3">
    <source>
        <dbReference type="Pfam" id="PF01408"/>
    </source>
</evidence>
<evidence type="ECO:0000313" key="6">
    <source>
        <dbReference type="Proteomes" id="UP000630353"/>
    </source>
</evidence>
<dbReference type="EMBL" id="BMZS01000010">
    <property type="protein sequence ID" value="GHD58093.1"/>
    <property type="molecule type" value="Genomic_DNA"/>
</dbReference>
<dbReference type="PANTHER" id="PTHR42840">
    <property type="entry name" value="NAD(P)-BINDING ROSSMANN-FOLD SUPERFAMILY PROTEIN-RELATED"/>
    <property type="match status" value="1"/>
</dbReference>
<dbReference type="GO" id="GO:0016491">
    <property type="term" value="F:oxidoreductase activity"/>
    <property type="evidence" value="ECO:0007669"/>
    <property type="project" value="UniProtKB-KW"/>
</dbReference>
<proteinExistence type="inferred from homology"/>
<dbReference type="Gene3D" id="3.30.360.10">
    <property type="entry name" value="Dihydrodipicolinate Reductase, domain 2"/>
    <property type="match status" value="1"/>
</dbReference>
<organism evidence="5 6">
    <name type="scientific">Thalassobaculum fulvum</name>
    <dbReference type="NCBI Taxonomy" id="1633335"/>
    <lineage>
        <taxon>Bacteria</taxon>
        <taxon>Pseudomonadati</taxon>
        <taxon>Pseudomonadota</taxon>
        <taxon>Alphaproteobacteria</taxon>
        <taxon>Rhodospirillales</taxon>
        <taxon>Thalassobaculaceae</taxon>
        <taxon>Thalassobaculum</taxon>
    </lineage>
</organism>
<reference evidence="5" key="2">
    <citation type="submission" date="2020-09" db="EMBL/GenBank/DDBJ databases">
        <authorList>
            <person name="Sun Q."/>
            <person name="Kim S."/>
        </authorList>
    </citation>
    <scope>NUCLEOTIDE SEQUENCE</scope>
    <source>
        <strain evidence="5">KCTC 42651</strain>
    </source>
</reference>
<dbReference type="Gene3D" id="3.40.50.720">
    <property type="entry name" value="NAD(P)-binding Rossmann-like Domain"/>
    <property type="match status" value="1"/>
</dbReference>
<keyword evidence="6" id="KW-1185">Reference proteome</keyword>
<comment type="similarity">
    <text evidence="1">Belongs to the Gfo/Idh/MocA family.</text>
</comment>
<dbReference type="Proteomes" id="UP000630353">
    <property type="component" value="Unassembled WGS sequence"/>
</dbReference>
<dbReference type="Pfam" id="PF22725">
    <property type="entry name" value="GFO_IDH_MocA_C3"/>
    <property type="match status" value="1"/>
</dbReference>
<feature type="domain" description="Gfo/Idh/MocA-like oxidoreductase N-terminal" evidence="3">
    <location>
        <begin position="4"/>
        <end position="119"/>
    </location>
</feature>
<dbReference type="RefSeq" id="WP_189993031.1">
    <property type="nucleotide sequence ID" value="NZ_BMZS01000010.1"/>
</dbReference>
<dbReference type="SUPFAM" id="SSF55347">
    <property type="entry name" value="Glyceraldehyde-3-phosphate dehydrogenase-like, C-terminal domain"/>
    <property type="match status" value="1"/>
</dbReference>
<dbReference type="NCBIfam" id="TIGR04380">
    <property type="entry name" value="myo_inos_iolG"/>
    <property type="match status" value="1"/>
</dbReference>